<gene>
    <name evidence="2" type="ORF">PCOR1329_LOCUS63866</name>
</gene>
<organism evidence="2 3">
    <name type="scientific">Prorocentrum cordatum</name>
    <dbReference type="NCBI Taxonomy" id="2364126"/>
    <lineage>
        <taxon>Eukaryota</taxon>
        <taxon>Sar</taxon>
        <taxon>Alveolata</taxon>
        <taxon>Dinophyceae</taxon>
        <taxon>Prorocentrales</taxon>
        <taxon>Prorocentraceae</taxon>
        <taxon>Prorocentrum</taxon>
    </lineage>
</organism>
<feature type="region of interest" description="Disordered" evidence="1">
    <location>
        <begin position="18"/>
        <end position="38"/>
    </location>
</feature>
<name>A0ABN9W485_9DINO</name>
<keyword evidence="3" id="KW-1185">Reference proteome</keyword>
<comment type="caution">
    <text evidence="2">The sequence shown here is derived from an EMBL/GenBank/DDBJ whole genome shotgun (WGS) entry which is preliminary data.</text>
</comment>
<evidence type="ECO:0000313" key="2">
    <source>
        <dbReference type="EMBL" id="CAK0880842.1"/>
    </source>
</evidence>
<sequence length="138" mass="14425">MGGRPGCSPIASVQRLDAGGRLYNQPRGNPCIPAKRARPPPFGWGRELDCRDGPAAKPGGILDASDGNWVDAQVSSPRPAPDLDTLLVEVRASEEALLGYRQGAEGLELVVRAPLMLAAAAQVPHAPNVVCVTLPTAE</sequence>
<reference evidence="2" key="1">
    <citation type="submission" date="2023-10" db="EMBL/GenBank/DDBJ databases">
        <authorList>
            <person name="Chen Y."/>
            <person name="Shah S."/>
            <person name="Dougan E. K."/>
            <person name="Thang M."/>
            <person name="Chan C."/>
        </authorList>
    </citation>
    <scope>NUCLEOTIDE SEQUENCE [LARGE SCALE GENOMIC DNA]</scope>
</reference>
<protein>
    <submittedName>
        <fullName evidence="2">Uncharacterized protein</fullName>
    </submittedName>
</protein>
<feature type="non-terminal residue" evidence="2">
    <location>
        <position position="138"/>
    </location>
</feature>
<evidence type="ECO:0000256" key="1">
    <source>
        <dbReference type="SAM" id="MobiDB-lite"/>
    </source>
</evidence>
<accession>A0ABN9W485</accession>
<evidence type="ECO:0000313" key="3">
    <source>
        <dbReference type="Proteomes" id="UP001189429"/>
    </source>
</evidence>
<proteinExistence type="predicted"/>
<dbReference type="EMBL" id="CAUYUJ010018123">
    <property type="protein sequence ID" value="CAK0880842.1"/>
    <property type="molecule type" value="Genomic_DNA"/>
</dbReference>
<dbReference type="Proteomes" id="UP001189429">
    <property type="component" value="Unassembled WGS sequence"/>
</dbReference>